<dbReference type="Gene3D" id="3.30.360.10">
    <property type="entry name" value="Dihydrodipicolinate Reductase, domain 2"/>
    <property type="match status" value="1"/>
</dbReference>
<dbReference type="InterPro" id="IPR036291">
    <property type="entry name" value="NAD(P)-bd_dom_sf"/>
</dbReference>
<feature type="domain" description="Gfo/Idh/MocA-like oxidoreductase N-terminal" evidence="1">
    <location>
        <begin position="18"/>
        <end position="137"/>
    </location>
</feature>
<evidence type="ECO:0000313" key="3">
    <source>
        <dbReference type="Proteomes" id="UP000789595"/>
    </source>
</evidence>
<dbReference type="Proteomes" id="UP000789595">
    <property type="component" value="Unassembled WGS sequence"/>
</dbReference>
<protein>
    <recommendedName>
        <fullName evidence="1">Gfo/Idh/MocA-like oxidoreductase N-terminal domain-containing protein</fullName>
    </recommendedName>
</protein>
<proteinExistence type="predicted"/>
<dbReference type="InterPro" id="IPR000683">
    <property type="entry name" value="Gfo/Idh/MocA-like_OxRdtase_N"/>
</dbReference>
<evidence type="ECO:0000259" key="1">
    <source>
        <dbReference type="Pfam" id="PF01408"/>
    </source>
</evidence>
<dbReference type="SUPFAM" id="SSF55347">
    <property type="entry name" value="Glyceraldehyde-3-phosphate dehydrogenase-like, C-terminal domain"/>
    <property type="match status" value="1"/>
</dbReference>
<dbReference type="Pfam" id="PF01408">
    <property type="entry name" value="GFO_IDH_MocA"/>
    <property type="match status" value="1"/>
</dbReference>
<dbReference type="OrthoDB" id="2129491at2759"/>
<dbReference type="GO" id="GO:0000166">
    <property type="term" value="F:nucleotide binding"/>
    <property type="evidence" value="ECO:0007669"/>
    <property type="project" value="InterPro"/>
</dbReference>
<dbReference type="SUPFAM" id="SSF51735">
    <property type="entry name" value="NAD(P)-binding Rossmann-fold domains"/>
    <property type="match status" value="1"/>
</dbReference>
<sequence length="374" mass="41319">MAALDASMAALAISPYTVRIGIMGCASIARKNARAIIRSERCTLVAVASRELPKADAFCDELKLDRSVRRIQGYDALLADKGIDAVYIPLPTKLHKEWVLKAAAAGKHVLVEKPVGVDANEVQEMITACRTNGVAFMDGTMLVHHKRSKQIDRLFADTTWQPKRVTSAFTFAAPIDFLAGGNIRTNGMDPLGCLGDVGWYCIRFGLSAFGDKPAYVRARVWEATDGGVPTDMDCDVSFSRGDPESTVLSPRLLTFHCSFHHHLRQTVEATSSDGRIIRMDDFVIPRREEVCDYVIEDVPERPQLSHYDTVVRGVKTTVPVLDCAQEVAMWDAFAALVVQRNRTAYYDVAMLTAHRIMDALQESGAKKGAWVEVK</sequence>
<gene>
    <name evidence="2" type="ORF">PECAL_4P14460</name>
</gene>
<evidence type="ECO:0000313" key="2">
    <source>
        <dbReference type="EMBL" id="CAH0374177.1"/>
    </source>
</evidence>
<organism evidence="2 3">
    <name type="scientific">Pelagomonas calceolata</name>
    <dbReference type="NCBI Taxonomy" id="35677"/>
    <lineage>
        <taxon>Eukaryota</taxon>
        <taxon>Sar</taxon>
        <taxon>Stramenopiles</taxon>
        <taxon>Ochrophyta</taxon>
        <taxon>Pelagophyceae</taxon>
        <taxon>Pelagomonadales</taxon>
        <taxon>Pelagomonadaceae</taxon>
        <taxon>Pelagomonas</taxon>
    </lineage>
</organism>
<dbReference type="EMBL" id="CAKKNE010000004">
    <property type="protein sequence ID" value="CAH0374177.1"/>
    <property type="molecule type" value="Genomic_DNA"/>
</dbReference>
<dbReference type="PANTHER" id="PTHR46368">
    <property type="match status" value="1"/>
</dbReference>
<keyword evidence="3" id="KW-1185">Reference proteome</keyword>
<name>A0A8J2STM1_9STRA</name>
<accession>A0A8J2STM1</accession>
<dbReference type="PANTHER" id="PTHR46368:SF4">
    <property type="entry name" value="OS10G0403700 PROTEIN"/>
    <property type="match status" value="1"/>
</dbReference>
<dbReference type="AlphaFoldDB" id="A0A8J2STM1"/>
<dbReference type="Gene3D" id="3.40.50.720">
    <property type="entry name" value="NAD(P)-binding Rossmann-like Domain"/>
    <property type="match status" value="1"/>
</dbReference>
<reference evidence="2" key="1">
    <citation type="submission" date="2021-11" db="EMBL/GenBank/DDBJ databases">
        <authorList>
            <consortium name="Genoscope - CEA"/>
            <person name="William W."/>
        </authorList>
    </citation>
    <scope>NUCLEOTIDE SEQUENCE</scope>
</reference>
<comment type="caution">
    <text evidence="2">The sequence shown here is derived from an EMBL/GenBank/DDBJ whole genome shotgun (WGS) entry which is preliminary data.</text>
</comment>